<dbReference type="EMBL" id="REFZ01000001">
    <property type="protein sequence ID" value="RQH03227.1"/>
    <property type="molecule type" value="Genomic_DNA"/>
</dbReference>
<sequence>MSGKSPTDQLTPVEGATGRTVYYDEDRQTYHAWFDDDEYEPVSTALLDAVASVLDVDPLELEPLSACIEPDALNELVTHWQTGESGAVDGSVSFTFSDCVITVRADGEIVIDPEQRRLTEA</sequence>
<gene>
    <name evidence="2" type="ORF">EA472_01175</name>
</gene>
<evidence type="ECO:0000313" key="3">
    <source>
        <dbReference type="Proteomes" id="UP000281431"/>
    </source>
</evidence>
<protein>
    <recommendedName>
        <fullName evidence="1">Halobacterial output domain-containing protein</fullName>
    </recommendedName>
</protein>
<evidence type="ECO:0000313" key="2">
    <source>
        <dbReference type="EMBL" id="RQH03227.1"/>
    </source>
</evidence>
<reference evidence="2 3" key="1">
    <citation type="submission" date="2018-10" db="EMBL/GenBank/DDBJ databases">
        <title>Natrarchaeobius chitinivorans gen. nov., sp. nov., and Natrarchaeobius haloalkaliphilus sp. nov., alkaliphilic, chitin-utilizing haloarchaea from hypersaline alkaline lakes.</title>
        <authorList>
            <person name="Sorokin D.Y."/>
            <person name="Elcheninov A.G."/>
            <person name="Kostrikina N.A."/>
            <person name="Bale N.J."/>
            <person name="Sinninghe Damste J.S."/>
            <person name="Khijniak T.V."/>
            <person name="Kublanov I.V."/>
            <person name="Toshchakov S.V."/>
        </authorList>
    </citation>
    <scope>NUCLEOTIDE SEQUENCE [LARGE SCALE GENOMIC DNA]</scope>
    <source>
        <strain evidence="2 3">AArcht7</strain>
    </source>
</reference>
<accession>A0A3N6N5T7</accession>
<proteinExistence type="predicted"/>
<dbReference type="OrthoDB" id="193772at2157"/>
<dbReference type="AlphaFoldDB" id="A0A3N6N5T7"/>
<dbReference type="Pfam" id="PF18545">
    <property type="entry name" value="HalOD1"/>
    <property type="match status" value="1"/>
</dbReference>
<feature type="domain" description="Halobacterial output" evidence="1">
    <location>
        <begin position="38"/>
        <end position="113"/>
    </location>
</feature>
<keyword evidence="3" id="KW-1185">Reference proteome</keyword>
<name>A0A3N6N5T7_NATCH</name>
<comment type="caution">
    <text evidence="2">The sequence shown here is derived from an EMBL/GenBank/DDBJ whole genome shotgun (WGS) entry which is preliminary data.</text>
</comment>
<evidence type="ECO:0000259" key="1">
    <source>
        <dbReference type="Pfam" id="PF18545"/>
    </source>
</evidence>
<dbReference type="InterPro" id="IPR040624">
    <property type="entry name" value="HalOD1"/>
</dbReference>
<organism evidence="2 3">
    <name type="scientific">Natrarchaeobius chitinivorans</name>
    <dbReference type="NCBI Taxonomy" id="1679083"/>
    <lineage>
        <taxon>Archaea</taxon>
        <taxon>Methanobacteriati</taxon>
        <taxon>Methanobacteriota</taxon>
        <taxon>Stenosarchaea group</taxon>
        <taxon>Halobacteria</taxon>
        <taxon>Halobacteriales</taxon>
        <taxon>Natrialbaceae</taxon>
        <taxon>Natrarchaeobius</taxon>
    </lineage>
</organism>
<dbReference type="Proteomes" id="UP000281431">
    <property type="component" value="Unassembled WGS sequence"/>
</dbReference>